<dbReference type="GO" id="GO:0005886">
    <property type="term" value="C:plasma membrane"/>
    <property type="evidence" value="ECO:0007669"/>
    <property type="project" value="UniProtKB-SubCell"/>
</dbReference>
<evidence type="ECO:0000256" key="2">
    <source>
        <dbReference type="ARBA" id="ARBA00022448"/>
    </source>
</evidence>
<dbReference type="Proteomes" id="UP000242444">
    <property type="component" value="Unassembled WGS sequence"/>
</dbReference>
<dbReference type="EMBL" id="NKYE01000020">
    <property type="protein sequence ID" value="OZM70443.1"/>
    <property type="molecule type" value="Genomic_DNA"/>
</dbReference>
<comment type="similarity">
    <text evidence="8">Belongs to the binding-protein-dependent transport system permease family. LivHM subfamily.</text>
</comment>
<accession>A0A263CWD1</accession>
<keyword evidence="3" id="KW-1003">Cell membrane</keyword>
<feature type="transmembrane region" description="Helical" evidence="9">
    <location>
        <begin position="142"/>
        <end position="159"/>
    </location>
</feature>
<evidence type="ECO:0000256" key="3">
    <source>
        <dbReference type="ARBA" id="ARBA00022475"/>
    </source>
</evidence>
<evidence type="ECO:0000256" key="5">
    <source>
        <dbReference type="ARBA" id="ARBA00022970"/>
    </source>
</evidence>
<keyword evidence="6 9" id="KW-1133">Transmembrane helix</keyword>
<evidence type="ECO:0000313" key="10">
    <source>
        <dbReference type="EMBL" id="OZM70443.1"/>
    </source>
</evidence>
<keyword evidence="2" id="KW-0813">Transport</keyword>
<feature type="transmembrane region" description="Helical" evidence="9">
    <location>
        <begin position="92"/>
        <end position="114"/>
    </location>
</feature>
<evidence type="ECO:0000256" key="4">
    <source>
        <dbReference type="ARBA" id="ARBA00022692"/>
    </source>
</evidence>
<evidence type="ECO:0000256" key="8">
    <source>
        <dbReference type="ARBA" id="ARBA00037998"/>
    </source>
</evidence>
<feature type="transmembrane region" description="Helical" evidence="9">
    <location>
        <begin position="12"/>
        <end position="35"/>
    </location>
</feature>
<dbReference type="Pfam" id="PF02653">
    <property type="entry name" value="BPD_transp_2"/>
    <property type="match status" value="1"/>
</dbReference>
<reference evidence="10 11" key="1">
    <citation type="submission" date="2017-07" db="EMBL/GenBank/DDBJ databases">
        <title>Amycolatopsis antarcticus sp. nov., isolated from the surface of an Antarcticus brown macroalga.</title>
        <authorList>
            <person name="Wang J."/>
            <person name="Leiva S."/>
            <person name="Huang J."/>
            <person name="Huang Y."/>
        </authorList>
    </citation>
    <scope>NUCLEOTIDE SEQUENCE [LARGE SCALE GENOMIC DNA]</scope>
    <source>
        <strain evidence="10 11">AU-G6</strain>
    </source>
</reference>
<organism evidence="10 11">
    <name type="scientific">Amycolatopsis antarctica</name>
    <dbReference type="NCBI Taxonomy" id="1854586"/>
    <lineage>
        <taxon>Bacteria</taxon>
        <taxon>Bacillati</taxon>
        <taxon>Actinomycetota</taxon>
        <taxon>Actinomycetes</taxon>
        <taxon>Pseudonocardiales</taxon>
        <taxon>Pseudonocardiaceae</taxon>
        <taxon>Amycolatopsis</taxon>
    </lineage>
</organism>
<dbReference type="GO" id="GO:0006865">
    <property type="term" value="P:amino acid transport"/>
    <property type="evidence" value="ECO:0007669"/>
    <property type="project" value="UniProtKB-KW"/>
</dbReference>
<dbReference type="InterPro" id="IPR052157">
    <property type="entry name" value="BCAA_transport_permease"/>
</dbReference>
<keyword evidence="11" id="KW-1185">Reference proteome</keyword>
<proteinExistence type="inferred from homology"/>
<feature type="transmembrane region" description="Helical" evidence="9">
    <location>
        <begin position="264"/>
        <end position="280"/>
    </location>
</feature>
<gene>
    <name evidence="10" type="ORF">CFN78_25100</name>
</gene>
<evidence type="ECO:0000256" key="6">
    <source>
        <dbReference type="ARBA" id="ARBA00022989"/>
    </source>
</evidence>
<dbReference type="OrthoDB" id="9807115at2"/>
<feature type="transmembrane region" description="Helical" evidence="9">
    <location>
        <begin position="241"/>
        <end position="258"/>
    </location>
</feature>
<keyword evidence="4 9" id="KW-0812">Transmembrane</keyword>
<dbReference type="PANTHER" id="PTHR11795:SF445">
    <property type="entry name" value="AMINO ACID ABC TRANSPORTER PERMEASE PROTEIN"/>
    <property type="match status" value="1"/>
</dbReference>
<evidence type="ECO:0000256" key="7">
    <source>
        <dbReference type="ARBA" id="ARBA00023136"/>
    </source>
</evidence>
<comment type="caution">
    <text evidence="10">The sequence shown here is derived from an EMBL/GenBank/DDBJ whole genome shotgun (WGS) entry which is preliminary data.</text>
</comment>
<evidence type="ECO:0000256" key="1">
    <source>
        <dbReference type="ARBA" id="ARBA00004651"/>
    </source>
</evidence>
<evidence type="ECO:0000256" key="9">
    <source>
        <dbReference type="SAM" id="Phobius"/>
    </source>
</evidence>
<protein>
    <recommendedName>
        <fullName evidence="12">Branched-chain amino acid ABC transporter permease</fullName>
    </recommendedName>
</protein>
<feature type="transmembrane region" description="Helical" evidence="9">
    <location>
        <begin position="63"/>
        <end position="80"/>
    </location>
</feature>
<dbReference type="InterPro" id="IPR001851">
    <property type="entry name" value="ABC_transp_permease"/>
</dbReference>
<keyword evidence="7 9" id="KW-0472">Membrane</keyword>
<dbReference type="CDD" id="cd06582">
    <property type="entry name" value="TM_PBP1_LivH_like"/>
    <property type="match status" value="1"/>
</dbReference>
<dbReference type="PANTHER" id="PTHR11795">
    <property type="entry name" value="BRANCHED-CHAIN AMINO ACID TRANSPORT SYSTEM PERMEASE PROTEIN LIVH"/>
    <property type="match status" value="1"/>
</dbReference>
<comment type="subcellular location">
    <subcellularLocation>
        <location evidence="1">Cell membrane</location>
        <topology evidence="1">Multi-pass membrane protein</topology>
    </subcellularLocation>
</comment>
<keyword evidence="5" id="KW-0029">Amino-acid transport</keyword>
<dbReference type="GO" id="GO:0022857">
    <property type="term" value="F:transmembrane transporter activity"/>
    <property type="evidence" value="ECO:0007669"/>
    <property type="project" value="InterPro"/>
</dbReference>
<sequence>MGQLSQVLLDGIVLGGFYALVAQGLSLVFGVMGVLNLAHGECVLIGAYLAWAAQQYLGIDPLVALPVIIALGFGFGWVLCRTLVIRVVERPPLMALLLTFGIGAIAQGVLLKLFSSTPRVTTTSYSAEVVSFFGLTIPTPRALMLLGAIVILVLTWALLNHTRVGRSIQAASQNKAAARVVGIDITAVYAIAFGIGIALVFAGGTLLGSAQGFYPFLGPLLTMKAFAIVVLGGVGRMSGTLVAAMFIGLIEAILASYVPSVGTGLGVAAAFVLVVIALVVRPNGISGGKRVMAGV</sequence>
<feature type="transmembrane region" description="Helical" evidence="9">
    <location>
        <begin position="180"/>
        <end position="201"/>
    </location>
</feature>
<evidence type="ECO:0008006" key="12">
    <source>
        <dbReference type="Google" id="ProtNLM"/>
    </source>
</evidence>
<dbReference type="AlphaFoldDB" id="A0A263CWD1"/>
<dbReference type="InParanoid" id="A0A263CWD1"/>
<dbReference type="RefSeq" id="WP_094865501.1">
    <property type="nucleotide sequence ID" value="NZ_NKYE01000020.1"/>
</dbReference>
<evidence type="ECO:0000313" key="11">
    <source>
        <dbReference type="Proteomes" id="UP000242444"/>
    </source>
</evidence>
<feature type="transmembrane region" description="Helical" evidence="9">
    <location>
        <begin position="213"/>
        <end position="234"/>
    </location>
</feature>
<name>A0A263CWD1_9PSEU</name>